<proteinExistence type="predicted"/>
<sequence length="73" mass="7590">MKILEKLLSKRGQISMEIGILVAAAVAVAALAAYFYVTNIKSASTKAGQHANTTVETLGGAAEQAAEKIQNIT</sequence>
<evidence type="ECO:0000313" key="3">
    <source>
        <dbReference type="Proteomes" id="UP000002061"/>
    </source>
</evidence>
<dbReference type="HOGENOM" id="CLU_197251_0_0_2"/>
<dbReference type="RefSeq" id="WP_013099767.1">
    <property type="nucleotide sequence ID" value="NC_014122.1"/>
</dbReference>
<feature type="transmembrane region" description="Helical" evidence="1">
    <location>
        <begin position="20"/>
        <end position="37"/>
    </location>
</feature>
<keyword evidence="3" id="KW-1185">Reference proteome</keyword>
<dbReference type="STRING" id="573063.Metin_0351"/>
<dbReference type="GeneID" id="9131353"/>
<evidence type="ECO:0000256" key="1">
    <source>
        <dbReference type="SAM" id="Phobius"/>
    </source>
</evidence>
<reference evidence="2" key="1">
    <citation type="submission" date="2010-04" db="EMBL/GenBank/DDBJ databases">
        <title>Complete sequence of Methanocaldococcus infernus ME.</title>
        <authorList>
            <consortium name="US DOE Joint Genome Institute"/>
            <person name="Lucas S."/>
            <person name="Copeland A."/>
            <person name="Lapidus A."/>
            <person name="Cheng J.-F."/>
            <person name="Bruce D."/>
            <person name="Goodwin L."/>
            <person name="Pitluck S."/>
            <person name="Munk A.C."/>
            <person name="Detter J.C."/>
            <person name="Han C."/>
            <person name="Tapia R."/>
            <person name="Land M."/>
            <person name="Hauser L."/>
            <person name="Kyrpides N."/>
            <person name="Mikhailova N."/>
            <person name="Sieprawska-Lupa M."/>
            <person name="Whitman W.B."/>
            <person name="Woyke T."/>
        </authorList>
    </citation>
    <scope>NUCLEOTIDE SEQUENCE [LARGE SCALE GENOMIC DNA]</scope>
    <source>
        <strain evidence="2">ME</strain>
    </source>
</reference>
<keyword evidence="1" id="KW-1133">Transmembrane helix</keyword>
<organism evidence="2 3">
    <name type="scientific">Methanocaldococcus infernus (strain DSM 11812 / JCM 15783 / ME)</name>
    <dbReference type="NCBI Taxonomy" id="573063"/>
    <lineage>
        <taxon>Archaea</taxon>
        <taxon>Methanobacteriati</taxon>
        <taxon>Methanobacteriota</taxon>
        <taxon>Methanomada group</taxon>
        <taxon>Methanococci</taxon>
        <taxon>Methanococcales</taxon>
        <taxon>Methanocaldococcaceae</taxon>
        <taxon>Methanocaldococcus</taxon>
    </lineage>
</organism>
<dbReference type="EMBL" id="CP002009">
    <property type="protein sequence ID" value="ADG13021.1"/>
    <property type="molecule type" value="Genomic_DNA"/>
</dbReference>
<evidence type="ECO:0008006" key="4">
    <source>
        <dbReference type="Google" id="ProtNLM"/>
    </source>
</evidence>
<gene>
    <name evidence="2" type="ordered locus">Metin_0351</name>
</gene>
<keyword evidence="1" id="KW-0812">Transmembrane</keyword>
<name>D5VR18_METIM</name>
<dbReference type="KEGG" id="mif:Metin_0351"/>
<protein>
    <recommendedName>
        <fullName evidence="4">Class III signal peptide-containing protein</fullName>
    </recommendedName>
</protein>
<dbReference type="Proteomes" id="UP000002061">
    <property type="component" value="Chromosome"/>
</dbReference>
<accession>D5VR18</accession>
<dbReference type="eggNOG" id="arCOG06620">
    <property type="taxonomic scope" value="Archaea"/>
</dbReference>
<keyword evidence="1" id="KW-0472">Membrane</keyword>
<dbReference type="AlphaFoldDB" id="D5VR18"/>
<evidence type="ECO:0000313" key="2">
    <source>
        <dbReference type="EMBL" id="ADG13021.1"/>
    </source>
</evidence>
<dbReference type="InterPro" id="IPR007166">
    <property type="entry name" value="Class3_signal_pept_motif"/>
</dbReference>
<dbReference type="OrthoDB" id="60698at2157"/>
<dbReference type="Pfam" id="PF04021">
    <property type="entry name" value="Class_IIIsignal"/>
    <property type="match status" value="1"/>
</dbReference>